<organism evidence="1 2">
    <name type="scientific">Roridomyces roridus</name>
    <dbReference type="NCBI Taxonomy" id="1738132"/>
    <lineage>
        <taxon>Eukaryota</taxon>
        <taxon>Fungi</taxon>
        <taxon>Dikarya</taxon>
        <taxon>Basidiomycota</taxon>
        <taxon>Agaricomycotina</taxon>
        <taxon>Agaricomycetes</taxon>
        <taxon>Agaricomycetidae</taxon>
        <taxon>Agaricales</taxon>
        <taxon>Marasmiineae</taxon>
        <taxon>Mycenaceae</taxon>
        <taxon>Roridomyces</taxon>
    </lineage>
</organism>
<sequence length="115" mass="13252">FQIFTLVDPLTLLYLARTNKALRGFLLDRQNSNIWRASLQAVESAPPLPPACMDDPAWCRLLFEEICHVCALFLLLSRVLMYPQVCFAQLEHDYHSDPIWWEFGARYCQGCSGSQ</sequence>
<name>A0AAD7FWH0_9AGAR</name>
<proteinExistence type="predicted"/>
<accession>A0AAD7FWH0</accession>
<comment type="caution">
    <text evidence="1">The sequence shown here is derived from an EMBL/GenBank/DDBJ whole genome shotgun (WGS) entry which is preliminary data.</text>
</comment>
<evidence type="ECO:0008006" key="3">
    <source>
        <dbReference type="Google" id="ProtNLM"/>
    </source>
</evidence>
<keyword evidence="2" id="KW-1185">Reference proteome</keyword>
<dbReference type="EMBL" id="JARKIF010000002">
    <property type="protein sequence ID" value="KAJ7646969.1"/>
    <property type="molecule type" value="Genomic_DNA"/>
</dbReference>
<evidence type="ECO:0000313" key="2">
    <source>
        <dbReference type="Proteomes" id="UP001221142"/>
    </source>
</evidence>
<evidence type="ECO:0000313" key="1">
    <source>
        <dbReference type="EMBL" id="KAJ7646969.1"/>
    </source>
</evidence>
<dbReference type="AlphaFoldDB" id="A0AAD7FWH0"/>
<feature type="non-terminal residue" evidence="1">
    <location>
        <position position="1"/>
    </location>
</feature>
<dbReference type="Proteomes" id="UP001221142">
    <property type="component" value="Unassembled WGS sequence"/>
</dbReference>
<gene>
    <name evidence="1" type="ORF">FB45DRAFT_734141</name>
</gene>
<protein>
    <recommendedName>
        <fullName evidence="3">F-box domain-containing protein</fullName>
    </recommendedName>
</protein>
<reference evidence="1" key="1">
    <citation type="submission" date="2023-03" db="EMBL/GenBank/DDBJ databases">
        <title>Massive genome expansion in bonnet fungi (Mycena s.s.) driven by repeated elements and novel gene families across ecological guilds.</title>
        <authorList>
            <consortium name="Lawrence Berkeley National Laboratory"/>
            <person name="Harder C.B."/>
            <person name="Miyauchi S."/>
            <person name="Viragh M."/>
            <person name="Kuo A."/>
            <person name="Thoen E."/>
            <person name="Andreopoulos B."/>
            <person name="Lu D."/>
            <person name="Skrede I."/>
            <person name="Drula E."/>
            <person name="Henrissat B."/>
            <person name="Morin E."/>
            <person name="Kohler A."/>
            <person name="Barry K."/>
            <person name="LaButti K."/>
            <person name="Morin E."/>
            <person name="Salamov A."/>
            <person name="Lipzen A."/>
            <person name="Mereny Z."/>
            <person name="Hegedus B."/>
            <person name="Baldrian P."/>
            <person name="Stursova M."/>
            <person name="Weitz H."/>
            <person name="Taylor A."/>
            <person name="Grigoriev I.V."/>
            <person name="Nagy L.G."/>
            <person name="Martin F."/>
            <person name="Kauserud H."/>
        </authorList>
    </citation>
    <scope>NUCLEOTIDE SEQUENCE</scope>
    <source>
        <strain evidence="1">9284</strain>
    </source>
</reference>